<keyword evidence="2" id="KW-1185">Reference proteome</keyword>
<dbReference type="EMBL" id="CP006868">
    <property type="protein sequence ID" value="UXD22374.1"/>
    <property type="molecule type" value="Genomic_DNA"/>
</dbReference>
<evidence type="ECO:0000313" key="2">
    <source>
        <dbReference type="Proteomes" id="UP001063698"/>
    </source>
</evidence>
<dbReference type="SUPFAM" id="SSF89550">
    <property type="entry name" value="PHP domain-like"/>
    <property type="match status" value="1"/>
</dbReference>
<gene>
    <name evidence="1" type="ORF">IPA_04015</name>
</gene>
<accession>A0A977KB10</accession>
<organism evidence="1 2">
    <name type="scientific">Ignicoccus pacificus DSM 13166</name>
    <dbReference type="NCBI Taxonomy" id="940294"/>
    <lineage>
        <taxon>Archaea</taxon>
        <taxon>Thermoproteota</taxon>
        <taxon>Thermoprotei</taxon>
        <taxon>Desulfurococcales</taxon>
        <taxon>Desulfurococcaceae</taxon>
        <taxon>Ignicoccus</taxon>
    </lineage>
</organism>
<protein>
    <submittedName>
        <fullName evidence="1">Uncharacterized protein</fullName>
    </submittedName>
</protein>
<proteinExistence type="predicted"/>
<sequence length="191" mass="21604">MKYFVESFARGDEAAEASLKYYLAVVCDGCKSKGFIPRTTVNTWKGKRTKTLVFASPSEREALRAAARHRFVDVVSFGGKTLRYLDESEVLLVLQGGKGIEIRINEVLERWKSLNDLKRVVNLLLNKWVPTLLTCSPSSRYELCHPFQIISLIATLGYKEEDVAALWGLGSSWLISLIERKMGMKKVLRSD</sequence>
<name>A0A977KB10_9CREN</name>
<dbReference type="Gene3D" id="3.20.20.140">
    <property type="entry name" value="Metal-dependent hydrolases"/>
    <property type="match status" value="1"/>
</dbReference>
<dbReference type="InterPro" id="IPR016195">
    <property type="entry name" value="Pol/histidinol_Pase-like"/>
</dbReference>
<reference evidence="1" key="1">
    <citation type="submission" date="2013-11" db="EMBL/GenBank/DDBJ databases">
        <title>Comparative genomics of Ignicoccus.</title>
        <authorList>
            <person name="Podar M."/>
        </authorList>
    </citation>
    <scope>NUCLEOTIDE SEQUENCE</scope>
    <source>
        <strain evidence="1">DSM 13166</strain>
    </source>
</reference>
<dbReference type="AlphaFoldDB" id="A0A977KB10"/>
<evidence type="ECO:0000313" key="1">
    <source>
        <dbReference type="EMBL" id="UXD22374.1"/>
    </source>
</evidence>
<dbReference type="Proteomes" id="UP001063698">
    <property type="component" value="Chromosome"/>
</dbReference>
<dbReference type="KEGG" id="ipc:IPA_04015"/>